<evidence type="ECO:0000313" key="3">
    <source>
        <dbReference type="Proteomes" id="UP000815325"/>
    </source>
</evidence>
<feature type="region of interest" description="Disordered" evidence="1">
    <location>
        <begin position="35"/>
        <end position="71"/>
    </location>
</feature>
<reference evidence="2" key="1">
    <citation type="submission" date="2017-08" db="EMBL/GenBank/DDBJ databases">
        <authorList>
            <person name="Polle J.E."/>
            <person name="Barry K."/>
            <person name="Cushman J."/>
            <person name="Schmutz J."/>
            <person name="Tran D."/>
            <person name="Hathwaick L.T."/>
            <person name="Yim W.C."/>
            <person name="Jenkins J."/>
            <person name="Mckie-Krisberg Z.M."/>
            <person name="Prochnik S."/>
            <person name="Lindquist E."/>
            <person name="Dockter R.B."/>
            <person name="Adam C."/>
            <person name="Molina H."/>
            <person name="Bunkerborg J."/>
            <person name="Jin E."/>
            <person name="Buchheim M."/>
            <person name="Magnuson J."/>
        </authorList>
    </citation>
    <scope>NUCLEOTIDE SEQUENCE</scope>
    <source>
        <strain evidence="2">CCAP 19/18</strain>
    </source>
</reference>
<evidence type="ECO:0008006" key="4">
    <source>
        <dbReference type="Google" id="ProtNLM"/>
    </source>
</evidence>
<evidence type="ECO:0000313" key="2">
    <source>
        <dbReference type="EMBL" id="KAF5825338.1"/>
    </source>
</evidence>
<protein>
    <recommendedName>
        <fullName evidence="4">Encoded protein</fullName>
    </recommendedName>
</protein>
<proteinExistence type="predicted"/>
<sequence length="192" mass="20912">MFPANLPGLGTSPGSSWNRDYDLEFSKLLEEIPSRATSAPPHLQDGRWPGGPLDPATQAPRATPTPLEHPNITDIRYDEDYLRFYQEYSGQRKLPPPIDGRTFFQELPGYLQQTRLGSQLNSGPGPGGLTRGGLEVIDEQGPGSFPDGMLQAFQQLGALAALTHVPGLGPITPQVYRAVWLLIISCCMQVAT</sequence>
<dbReference type="EMBL" id="MU073653">
    <property type="protein sequence ID" value="KAF5825338.1"/>
    <property type="molecule type" value="Genomic_DNA"/>
</dbReference>
<evidence type="ECO:0000256" key="1">
    <source>
        <dbReference type="SAM" id="MobiDB-lite"/>
    </source>
</evidence>
<organism evidence="2 3">
    <name type="scientific">Dunaliella salina</name>
    <name type="common">Green alga</name>
    <name type="synonym">Protococcus salinus</name>
    <dbReference type="NCBI Taxonomy" id="3046"/>
    <lineage>
        <taxon>Eukaryota</taxon>
        <taxon>Viridiplantae</taxon>
        <taxon>Chlorophyta</taxon>
        <taxon>core chlorophytes</taxon>
        <taxon>Chlorophyceae</taxon>
        <taxon>CS clade</taxon>
        <taxon>Chlamydomonadales</taxon>
        <taxon>Dunaliellaceae</taxon>
        <taxon>Dunaliella</taxon>
    </lineage>
</organism>
<comment type="caution">
    <text evidence="2">The sequence shown here is derived from an EMBL/GenBank/DDBJ whole genome shotgun (WGS) entry which is preliminary data.</text>
</comment>
<keyword evidence="3" id="KW-1185">Reference proteome</keyword>
<gene>
    <name evidence="2" type="ORF">DUNSADRAFT_11431</name>
</gene>
<dbReference type="Proteomes" id="UP000815325">
    <property type="component" value="Unassembled WGS sequence"/>
</dbReference>
<accession>A0ABQ7FT84</accession>
<feature type="compositionally biased region" description="Low complexity" evidence="1">
    <location>
        <begin position="55"/>
        <end position="66"/>
    </location>
</feature>
<name>A0ABQ7FT84_DUNSA</name>